<comment type="subcellular location">
    <subcellularLocation>
        <location evidence="1">Cell membrane</location>
        <topology evidence="1">Multi-pass membrane protein</topology>
    </subcellularLocation>
</comment>
<feature type="compositionally biased region" description="Low complexity" evidence="6">
    <location>
        <begin position="86"/>
        <end position="124"/>
    </location>
</feature>
<evidence type="ECO:0000313" key="8">
    <source>
        <dbReference type="EMBL" id="QTE02161.1"/>
    </source>
</evidence>
<name>A0ABX7TZH2_STRCY</name>
<feature type="compositionally biased region" description="Low complexity" evidence="6">
    <location>
        <begin position="445"/>
        <end position="461"/>
    </location>
</feature>
<evidence type="ECO:0000256" key="7">
    <source>
        <dbReference type="SAM" id="Phobius"/>
    </source>
</evidence>
<sequence>MTGRTTTAGTRVPPTTKAVRAHVAPEADLRTRARTRTPAEPGTHGTAADIGTRARATTVDAAACVVAGADAGSQARTATADTVRARVAPATASPTSVTPAGATAPAPAASAEEAASGGAAVAPEAPAPRRRGSQALRTRVGTLAGVGILGFLLWRLGTGALVDGLRRIDTATVVAALAIGGVTTAFSAWRWQLVARGLRLRLPLVPAVADYYRALFLNAALPGGILGDVHRAVRHGQSEGDVRRGVKAVVLERVAGQIALAVAGAVVLLTLPSPVRAEVRGFAPLAALAAVGALAVVLAVRMNRPSARPGGGALRRTLGEARQGLVSRHSGPGVALSSAIVLAGHLLMFVVAARVAGSAAPVAALLPLAVLALLAMGLPLNVGGFGPREGVTAWAFGAAGLGADTGVAVAVVYGVLSLLASLPGAAVLAWRWYETVRRGTPAPAPDAALGDGLTTGTAPTGPGRGSTRRYSRPAGEVSSARYGSKDSARLASSSFPFSAEPREGRPMTPDSV</sequence>
<feature type="region of interest" description="Disordered" evidence="6">
    <location>
        <begin position="86"/>
        <end position="133"/>
    </location>
</feature>
<evidence type="ECO:0000256" key="1">
    <source>
        <dbReference type="ARBA" id="ARBA00004651"/>
    </source>
</evidence>
<keyword evidence="9" id="KW-1185">Reference proteome</keyword>
<gene>
    <name evidence="8" type="ORF">S1361_32820</name>
</gene>
<feature type="region of interest" description="Disordered" evidence="6">
    <location>
        <begin position="443"/>
        <end position="512"/>
    </location>
</feature>
<feature type="region of interest" description="Disordered" evidence="6">
    <location>
        <begin position="1"/>
        <end position="52"/>
    </location>
</feature>
<protein>
    <submittedName>
        <fullName evidence="8">Uncharacterized protein</fullName>
    </submittedName>
</protein>
<keyword evidence="2" id="KW-1003">Cell membrane</keyword>
<evidence type="ECO:0000313" key="9">
    <source>
        <dbReference type="Proteomes" id="UP000663908"/>
    </source>
</evidence>
<evidence type="ECO:0000256" key="6">
    <source>
        <dbReference type="SAM" id="MobiDB-lite"/>
    </source>
</evidence>
<feature type="transmembrane region" description="Helical" evidence="7">
    <location>
        <begin position="281"/>
        <end position="300"/>
    </location>
</feature>
<evidence type="ECO:0000256" key="4">
    <source>
        <dbReference type="ARBA" id="ARBA00022989"/>
    </source>
</evidence>
<dbReference type="Proteomes" id="UP000663908">
    <property type="component" value="Chromosome"/>
</dbReference>
<keyword evidence="3 7" id="KW-0812">Transmembrane</keyword>
<evidence type="ECO:0000256" key="5">
    <source>
        <dbReference type="ARBA" id="ARBA00023136"/>
    </source>
</evidence>
<dbReference type="EMBL" id="CP071839">
    <property type="protein sequence ID" value="QTE02161.1"/>
    <property type="molecule type" value="Genomic_DNA"/>
</dbReference>
<dbReference type="PANTHER" id="PTHR40277">
    <property type="entry name" value="BLL5419 PROTEIN"/>
    <property type="match status" value="1"/>
</dbReference>
<dbReference type="PANTHER" id="PTHR40277:SF1">
    <property type="entry name" value="BLL5419 PROTEIN"/>
    <property type="match status" value="1"/>
</dbReference>
<evidence type="ECO:0000256" key="2">
    <source>
        <dbReference type="ARBA" id="ARBA00022475"/>
    </source>
</evidence>
<feature type="compositionally biased region" description="Low complexity" evidence="6">
    <location>
        <begin position="1"/>
        <end position="16"/>
    </location>
</feature>
<dbReference type="Pfam" id="PF03706">
    <property type="entry name" value="LPG_synthase_TM"/>
    <property type="match status" value="1"/>
</dbReference>
<dbReference type="InterPro" id="IPR022791">
    <property type="entry name" value="L-PG_synthase/AglD"/>
</dbReference>
<evidence type="ECO:0000256" key="3">
    <source>
        <dbReference type="ARBA" id="ARBA00022692"/>
    </source>
</evidence>
<feature type="transmembrane region" description="Helical" evidence="7">
    <location>
        <begin position="170"/>
        <end position="191"/>
    </location>
</feature>
<keyword evidence="5 7" id="KW-0472">Membrane</keyword>
<proteinExistence type="predicted"/>
<accession>A0ABX7TZH2</accession>
<keyword evidence="4 7" id="KW-1133">Transmembrane helix</keyword>
<feature type="transmembrane region" description="Helical" evidence="7">
    <location>
        <begin position="140"/>
        <end position="158"/>
    </location>
</feature>
<organism evidence="8 9">
    <name type="scientific">Streptomyces cyanogenus</name>
    <dbReference type="NCBI Taxonomy" id="80860"/>
    <lineage>
        <taxon>Bacteria</taxon>
        <taxon>Bacillati</taxon>
        <taxon>Actinomycetota</taxon>
        <taxon>Actinomycetes</taxon>
        <taxon>Kitasatosporales</taxon>
        <taxon>Streptomycetaceae</taxon>
        <taxon>Streptomyces</taxon>
    </lineage>
</organism>
<feature type="transmembrane region" description="Helical" evidence="7">
    <location>
        <begin position="334"/>
        <end position="356"/>
    </location>
</feature>
<feature type="transmembrane region" description="Helical" evidence="7">
    <location>
        <begin position="362"/>
        <end position="382"/>
    </location>
</feature>
<feature type="transmembrane region" description="Helical" evidence="7">
    <location>
        <begin position="254"/>
        <end position="275"/>
    </location>
</feature>
<reference evidence="8 9" key="1">
    <citation type="submission" date="2021-03" db="EMBL/GenBank/DDBJ databases">
        <title>Complete genome sequence of Streptomyces cyanogenus S136, producer of anticancer angucycline landomycin A.</title>
        <authorList>
            <person name="Hrab P."/>
            <person name="Ruckert C."/>
            <person name="Busche T."/>
            <person name="Ostash I."/>
            <person name="Kalinowski J."/>
            <person name="Fedorenko V."/>
            <person name="Yushchuk O."/>
            <person name="Ostash B."/>
        </authorList>
    </citation>
    <scope>NUCLEOTIDE SEQUENCE [LARGE SCALE GENOMIC DNA]</scope>
    <source>
        <strain evidence="8 9">S136</strain>
    </source>
</reference>